<dbReference type="EMBL" id="CAJNOB010000071">
    <property type="protein sequence ID" value="CAF0705291.1"/>
    <property type="molecule type" value="Genomic_DNA"/>
</dbReference>
<comment type="caution">
    <text evidence="1">The sequence shown here is derived from an EMBL/GenBank/DDBJ whole genome shotgun (WGS) entry which is preliminary data.</text>
</comment>
<gene>
    <name evidence="1" type="ORF">MPNT_90044</name>
</gene>
<name>A0A8J2BWS9_9BACT</name>
<protein>
    <submittedName>
        <fullName evidence="1">Uncharacterized protein</fullName>
    </submittedName>
</protein>
<organism evidence="1 2">
    <name type="scientific">Candidatus Methylacidithermus pantelleriae</name>
    <dbReference type="NCBI Taxonomy" id="2744239"/>
    <lineage>
        <taxon>Bacteria</taxon>
        <taxon>Pseudomonadati</taxon>
        <taxon>Verrucomicrobiota</taxon>
        <taxon>Methylacidiphilae</taxon>
        <taxon>Methylacidiphilales</taxon>
        <taxon>Methylacidiphilaceae</taxon>
        <taxon>Candidatus Methylacidithermus</taxon>
    </lineage>
</organism>
<dbReference type="Proteomes" id="UP000663859">
    <property type="component" value="Unassembled WGS sequence"/>
</dbReference>
<accession>A0A8J2BWS9</accession>
<dbReference type="AlphaFoldDB" id="A0A8J2BWS9"/>
<proteinExistence type="predicted"/>
<keyword evidence="2" id="KW-1185">Reference proteome</keyword>
<evidence type="ECO:0000313" key="2">
    <source>
        <dbReference type="Proteomes" id="UP000663859"/>
    </source>
</evidence>
<sequence length="59" mass="6481">MPTKEKSGCVGQSIVLSFRRQGNTVHEGKLRSKLRISCLKMLLHVVGGMVQATRSLPCL</sequence>
<reference evidence="1" key="1">
    <citation type="submission" date="2021-02" db="EMBL/GenBank/DDBJ databases">
        <authorList>
            <person name="Cremers G."/>
            <person name="Picone N."/>
        </authorList>
    </citation>
    <scope>NUCLEOTIDE SEQUENCE</scope>
    <source>
        <strain evidence="1">PQ17</strain>
    </source>
</reference>
<evidence type="ECO:0000313" key="1">
    <source>
        <dbReference type="EMBL" id="CAF0705291.1"/>
    </source>
</evidence>